<name>A0A3D8RVB6_9HELO</name>
<feature type="region of interest" description="Disordered" evidence="1">
    <location>
        <begin position="464"/>
        <end position="497"/>
    </location>
</feature>
<evidence type="ECO:0000259" key="2">
    <source>
        <dbReference type="Pfam" id="PF08549"/>
    </source>
</evidence>
<dbReference type="InterPro" id="IPR046464">
    <property type="entry name" value="SWI-SNF_Ssr4_C"/>
</dbReference>
<feature type="compositionally biased region" description="Polar residues" evidence="1">
    <location>
        <begin position="544"/>
        <end position="559"/>
    </location>
</feature>
<feature type="region of interest" description="Disordered" evidence="1">
    <location>
        <begin position="527"/>
        <end position="671"/>
    </location>
</feature>
<evidence type="ECO:0000256" key="1">
    <source>
        <dbReference type="SAM" id="MobiDB-lite"/>
    </source>
</evidence>
<evidence type="ECO:0000313" key="5">
    <source>
        <dbReference type="Proteomes" id="UP000256328"/>
    </source>
</evidence>
<comment type="caution">
    <text evidence="4">The sequence shown here is derived from an EMBL/GenBank/DDBJ whole genome shotgun (WGS) entry which is preliminary data.</text>
</comment>
<dbReference type="AlphaFoldDB" id="A0A3D8RVB6"/>
<feature type="compositionally biased region" description="Polar residues" evidence="1">
    <location>
        <begin position="527"/>
        <end position="536"/>
    </location>
</feature>
<evidence type="ECO:0000313" key="4">
    <source>
        <dbReference type="EMBL" id="RDW77916.1"/>
    </source>
</evidence>
<dbReference type="EMBL" id="PDLN01000008">
    <property type="protein sequence ID" value="RDW77916.1"/>
    <property type="molecule type" value="Genomic_DNA"/>
</dbReference>
<feature type="compositionally biased region" description="Low complexity" evidence="1">
    <location>
        <begin position="599"/>
        <end position="630"/>
    </location>
</feature>
<feature type="region of interest" description="Disordered" evidence="1">
    <location>
        <begin position="703"/>
        <end position="723"/>
    </location>
</feature>
<sequence>MQDPGYGVHRDLIQHVHLISTFRYPMLHQIHHEKVAQMLLQAPKIARDQAPFYWTYLDRPAAGTILLTWQPLSILGTDFASDGFIWAPAETAFQMEVNVDGGIYTLEMYHSKVGYAPGEQIAIHSRKRYRLLPGKFPSPSGQTPDPGLWIVHYSDVPQQERVPSNIIPIDMRTNTIMNTAQYLQSQGQIVQKEFMLHDRASWPQIQFPKGPQNRQPMYGGNMTPVRVPQQMAYPVPHPGQGPPPSKRPRTQNAPGPAAGPVGAILEAPDDDEDTSRGDLYDVISPRELSTERYKLNHLWMEEVINSPYALNQIIPQDLGLGLKGQLSALTEGIFDAPLDPEKDVVKDSYIGNLDAGKADEFRKRSKDYIAQTNKDIEKMKAKHAKRMEKFKKSSSLARAEKELRTAVHDPTDTGPEYWRLEGKIDEEGSDDGETFTVSPSKVDEILAQVEATLGRHTAAVKELQRIQDGGFEEAPVGPSPRPRSASRDGSHQSGRSGVLVSDADIDMGESSAAGLLDQYHTGLSATSTPGNASLNFPTPLPRGLSNSASGTPGNLNIPSPQAQVPAVPQQPHSLPMTTQPDVEMSNVTGTDPSGTGDWVVVPPGGVSPTSASAPAPAPAPGQGTTPQPAASTPALVTSAAATPGEQPTTTNEATPAFDADPNDFGDLGDLDTAGDALAEYHGGDGLGGDMALDMDMDDSAFGEAFHGVENREVDGETAEGDAL</sequence>
<proteinExistence type="predicted"/>
<dbReference type="InterPro" id="IPR013859">
    <property type="entry name" value="Ssr4_N"/>
</dbReference>
<feature type="domain" description="SWI/SNF and RSC complexes subunit Ssr4 C-terminal" evidence="3">
    <location>
        <begin position="269"/>
        <end position="711"/>
    </location>
</feature>
<feature type="compositionally biased region" description="Polar residues" evidence="1">
    <location>
        <begin position="575"/>
        <end position="593"/>
    </location>
</feature>
<accession>A0A3D8RVB6</accession>
<dbReference type="Pfam" id="PF20497">
    <property type="entry name" value="SWI-SNF_Ssr4_C"/>
    <property type="match status" value="1"/>
</dbReference>
<dbReference type="Proteomes" id="UP000256328">
    <property type="component" value="Unassembled WGS sequence"/>
</dbReference>
<evidence type="ECO:0000259" key="3">
    <source>
        <dbReference type="Pfam" id="PF20497"/>
    </source>
</evidence>
<dbReference type="Pfam" id="PF08549">
    <property type="entry name" value="SWI-SNF_Ssr4_N"/>
    <property type="match status" value="1"/>
</dbReference>
<feature type="compositionally biased region" description="Low complexity" evidence="1">
    <location>
        <begin position="560"/>
        <end position="571"/>
    </location>
</feature>
<dbReference type="OrthoDB" id="5321006at2759"/>
<reference evidence="4 5" key="1">
    <citation type="journal article" date="2018" name="IMA Fungus">
        <title>IMA Genome-F 9: Draft genome sequence of Annulohypoxylon stygium, Aspergillus mulundensis, Berkeleyomyces basicola (syn. Thielaviopsis basicola), Ceratocystis smalleyi, two Cercospora beticola strains, Coleophoma cylindrospora, Fusarium fracticaudum, Phialophora cf. hyalina, and Morchella septimelata.</title>
        <authorList>
            <person name="Wingfield B.D."/>
            <person name="Bills G.F."/>
            <person name="Dong Y."/>
            <person name="Huang W."/>
            <person name="Nel W.J."/>
            <person name="Swalarsk-Parry B.S."/>
            <person name="Vaghefi N."/>
            <person name="Wilken P.M."/>
            <person name="An Z."/>
            <person name="de Beer Z.W."/>
            <person name="De Vos L."/>
            <person name="Chen L."/>
            <person name="Duong T.A."/>
            <person name="Gao Y."/>
            <person name="Hammerbacher A."/>
            <person name="Kikkert J.R."/>
            <person name="Li Y."/>
            <person name="Li H."/>
            <person name="Li K."/>
            <person name="Li Q."/>
            <person name="Liu X."/>
            <person name="Ma X."/>
            <person name="Naidoo K."/>
            <person name="Pethybridge S.J."/>
            <person name="Sun J."/>
            <person name="Steenkamp E.T."/>
            <person name="van der Nest M.A."/>
            <person name="van Wyk S."/>
            <person name="Wingfield M.J."/>
            <person name="Xiong C."/>
            <person name="Yue Q."/>
            <person name="Zhang X."/>
        </authorList>
    </citation>
    <scope>NUCLEOTIDE SEQUENCE [LARGE SCALE GENOMIC DNA]</scope>
    <source>
        <strain evidence="4 5">BP5796</strain>
    </source>
</reference>
<organism evidence="4 5">
    <name type="scientific">Coleophoma crateriformis</name>
    <dbReference type="NCBI Taxonomy" id="565419"/>
    <lineage>
        <taxon>Eukaryota</taxon>
        <taxon>Fungi</taxon>
        <taxon>Dikarya</taxon>
        <taxon>Ascomycota</taxon>
        <taxon>Pezizomycotina</taxon>
        <taxon>Leotiomycetes</taxon>
        <taxon>Helotiales</taxon>
        <taxon>Dermateaceae</taxon>
        <taxon>Coleophoma</taxon>
    </lineage>
</organism>
<gene>
    <name evidence="4" type="ORF">BP5796_05768</name>
</gene>
<dbReference type="GO" id="GO:0006338">
    <property type="term" value="P:chromatin remodeling"/>
    <property type="evidence" value="ECO:0007669"/>
    <property type="project" value="InterPro"/>
</dbReference>
<feature type="compositionally biased region" description="Low complexity" evidence="1">
    <location>
        <begin position="253"/>
        <end position="263"/>
    </location>
</feature>
<protein>
    <recommendedName>
        <fullName evidence="6">DUF1750-domain-containing protein</fullName>
    </recommendedName>
</protein>
<feature type="compositionally biased region" description="Acidic residues" evidence="1">
    <location>
        <begin position="660"/>
        <end position="669"/>
    </location>
</feature>
<keyword evidence="5" id="KW-1185">Reference proteome</keyword>
<feature type="domain" description="SWI/SNF and RSC complexes subunit Ssr4 N-terminal" evidence="2">
    <location>
        <begin position="2"/>
        <end position="222"/>
    </location>
</feature>
<feature type="region of interest" description="Disordered" evidence="1">
    <location>
        <begin position="231"/>
        <end position="278"/>
    </location>
</feature>
<feature type="compositionally biased region" description="Pro residues" evidence="1">
    <location>
        <begin position="235"/>
        <end position="245"/>
    </location>
</feature>
<evidence type="ECO:0008006" key="6">
    <source>
        <dbReference type="Google" id="ProtNLM"/>
    </source>
</evidence>